<evidence type="ECO:0000313" key="4">
    <source>
        <dbReference type="Proteomes" id="UP000245444"/>
    </source>
</evidence>
<sequence length="104" mass="10913">MSLFAMSLFARPLVAKSRVAKSRFLGAAALVALPLSAAHANGGDREPAGGAFMSSYVTNPYATSRSPAEARPLDRPAPWFAPGPAVPETTGSLRALPARPRTHR</sequence>
<feature type="signal peptide" evidence="2">
    <location>
        <begin position="1"/>
        <end position="40"/>
    </location>
</feature>
<evidence type="ECO:0000256" key="2">
    <source>
        <dbReference type="SAM" id="SignalP"/>
    </source>
</evidence>
<protein>
    <submittedName>
        <fullName evidence="3">Uncharacterized protein</fullName>
    </submittedName>
</protein>
<name>A0A2U8WGP3_9HYPH</name>
<feature type="chain" id="PRO_5015913326" evidence="2">
    <location>
        <begin position="41"/>
        <end position="104"/>
    </location>
</feature>
<evidence type="ECO:0000256" key="1">
    <source>
        <dbReference type="SAM" id="MobiDB-lite"/>
    </source>
</evidence>
<dbReference type="Proteomes" id="UP000245444">
    <property type="component" value="Chromosome"/>
</dbReference>
<organism evidence="3 4">
    <name type="scientific">Methylobacterium terrae</name>
    <dbReference type="NCBI Taxonomy" id="2202827"/>
    <lineage>
        <taxon>Bacteria</taxon>
        <taxon>Pseudomonadati</taxon>
        <taxon>Pseudomonadota</taxon>
        <taxon>Alphaproteobacteria</taxon>
        <taxon>Hyphomicrobiales</taxon>
        <taxon>Methylobacteriaceae</taxon>
        <taxon>Methylobacterium</taxon>
    </lineage>
</organism>
<reference evidence="3 4" key="1">
    <citation type="submission" date="2018-05" db="EMBL/GenBank/DDBJ databases">
        <title>Complete Genome Sequence of Methylobacterium sp. 17Sr1-28.</title>
        <authorList>
            <person name="Srinivasan S."/>
        </authorList>
    </citation>
    <scope>NUCLEOTIDE SEQUENCE [LARGE SCALE GENOMIC DNA]</scope>
    <source>
        <strain evidence="3 4">17Sr1-28</strain>
    </source>
</reference>
<dbReference type="EMBL" id="CP029553">
    <property type="protein sequence ID" value="AWN45404.1"/>
    <property type="molecule type" value="Genomic_DNA"/>
</dbReference>
<dbReference type="KEGG" id="mtea:DK419_02950"/>
<feature type="region of interest" description="Disordered" evidence="1">
    <location>
        <begin position="62"/>
        <end position="104"/>
    </location>
</feature>
<proteinExistence type="predicted"/>
<gene>
    <name evidence="3" type="ORF">DK419_02950</name>
</gene>
<accession>A0A2U8WGP3</accession>
<keyword evidence="4" id="KW-1185">Reference proteome</keyword>
<dbReference type="OrthoDB" id="8003348at2"/>
<keyword evidence="2" id="KW-0732">Signal</keyword>
<dbReference type="RefSeq" id="WP_109957772.1">
    <property type="nucleotide sequence ID" value="NZ_CP029553.1"/>
</dbReference>
<evidence type="ECO:0000313" key="3">
    <source>
        <dbReference type="EMBL" id="AWN45404.1"/>
    </source>
</evidence>
<dbReference type="AlphaFoldDB" id="A0A2U8WGP3"/>